<dbReference type="Proteomes" id="UP000266723">
    <property type="component" value="Unassembled WGS sequence"/>
</dbReference>
<evidence type="ECO:0000256" key="1">
    <source>
        <dbReference type="SAM" id="MobiDB-lite"/>
    </source>
</evidence>
<protein>
    <submittedName>
        <fullName evidence="2">Uncharacterized protein</fullName>
    </submittedName>
</protein>
<evidence type="ECO:0000313" key="3">
    <source>
        <dbReference type="Proteomes" id="UP000266723"/>
    </source>
</evidence>
<proteinExistence type="predicted"/>
<reference evidence="2 3" key="1">
    <citation type="journal article" date="2020" name="BMC Genomics">
        <title>Intraspecific diversification of the crop wild relative Brassica cretica Lam. using demographic model selection.</title>
        <authorList>
            <person name="Kioukis A."/>
            <person name="Michalopoulou V.A."/>
            <person name="Briers L."/>
            <person name="Pirintsos S."/>
            <person name="Studholme D.J."/>
            <person name="Pavlidis P."/>
            <person name="Sarris P.F."/>
        </authorList>
    </citation>
    <scope>NUCLEOTIDE SEQUENCE [LARGE SCALE GENOMIC DNA]</scope>
    <source>
        <strain evidence="3">cv. PFS-1207/04</strain>
    </source>
</reference>
<gene>
    <name evidence="2" type="ORF">DY000_02020181</name>
</gene>
<feature type="region of interest" description="Disordered" evidence="1">
    <location>
        <begin position="50"/>
        <end position="114"/>
    </location>
</feature>
<accession>A0ABQ7E6D4</accession>
<sequence>MRLDPPVEDKESHMARGLNEEQDRLADDIDLEMDALNATLMETGVDMEAEDEFQTLSEEEAEQVSRAQEEQTHLQEEDDLVNGEADNEKGTGGGDLATRQGSRKRLFKPTINTA</sequence>
<keyword evidence="3" id="KW-1185">Reference proteome</keyword>
<feature type="region of interest" description="Disordered" evidence="1">
    <location>
        <begin position="1"/>
        <end position="25"/>
    </location>
</feature>
<feature type="compositionally biased region" description="Acidic residues" evidence="1">
    <location>
        <begin position="50"/>
        <end position="62"/>
    </location>
</feature>
<evidence type="ECO:0000313" key="2">
    <source>
        <dbReference type="EMBL" id="KAF3592088.1"/>
    </source>
</evidence>
<comment type="caution">
    <text evidence="2">The sequence shown here is derived from an EMBL/GenBank/DDBJ whole genome shotgun (WGS) entry which is preliminary data.</text>
</comment>
<name>A0ABQ7E6D4_BRACR</name>
<organism evidence="2 3">
    <name type="scientific">Brassica cretica</name>
    <name type="common">Mustard</name>
    <dbReference type="NCBI Taxonomy" id="69181"/>
    <lineage>
        <taxon>Eukaryota</taxon>
        <taxon>Viridiplantae</taxon>
        <taxon>Streptophyta</taxon>
        <taxon>Embryophyta</taxon>
        <taxon>Tracheophyta</taxon>
        <taxon>Spermatophyta</taxon>
        <taxon>Magnoliopsida</taxon>
        <taxon>eudicotyledons</taxon>
        <taxon>Gunneridae</taxon>
        <taxon>Pentapetalae</taxon>
        <taxon>rosids</taxon>
        <taxon>malvids</taxon>
        <taxon>Brassicales</taxon>
        <taxon>Brassicaceae</taxon>
        <taxon>Brassiceae</taxon>
        <taxon>Brassica</taxon>
    </lineage>
</organism>
<dbReference type="EMBL" id="QGKV02000299">
    <property type="protein sequence ID" value="KAF3592088.1"/>
    <property type="molecule type" value="Genomic_DNA"/>
</dbReference>